<protein>
    <submittedName>
        <fullName evidence="1">Uncharacterized protein</fullName>
    </submittedName>
</protein>
<dbReference type="AlphaFoldDB" id="A0A4Q0SCM3"/>
<dbReference type="Proteomes" id="UP000289546">
    <property type="component" value="Unassembled WGS sequence"/>
</dbReference>
<dbReference type="EMBL" id="LBJQ01000010">
    <property type="protein sequence ID" value="RXH36636.1"/>
    <property type="molecule type" value="Genomic_DNA"/>
</dbReference>
<reference evidence="1 2" key="1">
    <citation type="submission" date="2015-04" db="EMBL/GenBank/DDBJ databases">
        <title>Comparative genomics of rhizobia nodulating Arachis hypogaea in China.</title>
        <authorList>
            <person name="Li Y."/>
        </authorList>
    </citation>
    <scope>NUCLEOTIDE SEQUENCE [LARGE SCALE GENOMIC DNA]</scope>
    <source>
        <strain evidence="1 2">CCBAU 51757</strain>
    </source>
</reference>
<proteinExistence type="predicted"/>
<organism evidence="1 2">
    <name type="scientific">Bradyrhizobium nanningense</name>
    <dbReference type="NCBI Taxonomy" id="1325118"/>
    <lineage>
        <taxon>Bacteria</taxon>
        <taxon>Pseudomonadati</taxon>
        <taxon>Pseudomonadota</taxon>
        <taxon>Alphaproteobacteria</taxon>
        <taxon>Hyphomicrobiales</taxon>
        <taxon>Nitrobacteraceae</taxon>
        <taxon>Bradyrhizobium</taxon>
    </lineage>
</organism>
<sequence>MYACAVPVHVGRCVDEEVRQGARTESVESFKLKTCARFLSITRQAIINDDLNDADSDAAFGRASAQTEANLLYSAFTANGGTGVNLADDGPLYGTGATRGNYCAR</sequence>
<gene>
    <name evidence="1" type="ORF">XH99_06625</name>
</gene>
<name>A0A4Q0SCM3_9BRAD</name>
<evidence type="ECO:0000313" key="1">
    <source>
        <dbReference type="EMBL" id="RXH36636.1"/>
    </source>
</evidence>
<dbReference type="RefSeq" id="WP_128917222.1">
    <property type="nucleotide sequence ID" value="NZ_LBJQ01000010.1"/>
</dbReference>
<comment type="caution">
    <text evidence="1">The sequence shown here is derived from an EMBL/GenBank/DDBJ whole genome shotgun (WGS) entry which is preliminary data.</text>
</comment>
<evidence type="ECO:0000313" key="2">
    <source>
        <dbReference type="Proteomes" id="UP000289546"/>
    </source>
</evidence>
<dbReference type="Pfam" id="PF25209">
    <property type="entry name" value="Phage_capsid_4"/>
    <property type="match status" value="1"/>
</dbReference>
<accession>A0A4Q0SCM3</accession>
<keyword evidence="2" id="KW-1185">Reference proteome</keyword>